<dbReference type="EMBL" id="CP043473">
    <property type="protein sequence ID" value="QEL56290.1"/>
    <property type="molecule type" value="Genomic_DNA"/>
</dbReference>
<evidence type="ECO:0000313" key="8">
    <source>
        <dbReference type="EMBL" id="QEL56290.1"/>
    </source>
</evidence>
<feature type="domain" description="ABC transporter" evidence="7">
    <location>
        <begin position="324"/>
        <end position="542"/>
    </location>
</feature>
<evidence type="ECO:0000313" key="9">
    <source>
        <dbReference type="Proteomes" id="UP000322079"/>
    </source>
</evidence>
<keyword evidence="4" id="KW-0067">ATP-binding</keyword>
<sequence length="543" mass="60948">MITTSNITMQFGVKPLFEKVTVKFGEGNRYGLIGANGSGKSTFMKILGGDLEQTAGEVAIENGLRLGKLRQDQFGYEDQRVIDVVMMGHTEMWAAMSERDAIYANLEATEDDYMRAADLEAKFAEYDGYTAEARAGELLMGVGIPVEQHFGPMSEVAPGWKLRVLLAQALFSNPDILLLDEPTNNLDINTIRWLEHVLNERNATMIIISHDRHFLNSVCTHMADLDYNTIRIYPGNYDDYMIASAQARERQLSSNSKAKERIQELQEFVARFSANKSKARQATSRLKQVDKLKAEMVEVKPSSRQNPFIRFEMDDKFKLHRQAVEVENLSKAYDNKVLFKDLNLILEAGARLAIIGPNGAGKTSLVKLLAGAFDAKFAEGLTADYGTIKWAEKAQIGYFAQDHEAEFDSDATLTEWMREWGQEGDDEQVIRGTLGRLLFGGDEVGKPVRVLSGGEKGRMLYGKLILQKPNVMIMDEPTNHMDMESIESLNMALEKYKGTLIFVSHDRQFVSSLATHVLELDGKGGYDYYIGNYEDYLASKGLE</sequence>
<dbReference type="Pfam" id="PF12848">
    <property type="entry name" value="ABC_tran_Xtn"/>
    <property type="match status" value="1"/>
</dbReference>
<organism evidence="8 9">
    <name type="scientific">Chromobacterium paludis</name>
    <dbReference type="NCBI Taxonomy" id="2605945"/>
    <lineage>
        <taxon>Bacteria</taxon>
        <taxon>Pseudomonadati</taxon>
        <taxon>Pseudomonadota</taxon>
        <taxon>Betaproteobacteria</taxon>
        <taxon>Neisseriales</taxon>
        <taxon>Chromobacteriaceae</taxon>
        <taxon>Chromobacterium</taxon>
    </lineage>
</organism>
<dbReference type="PANTHER" id="PTHR42855:SF2">
    <property type="entry name" value="DRUG RESISTANCE ABC TRANSPORTER,ATP-BINDING PROTEIN"/>
    <property type="match status" value="1"/>
</dbReference>
<keyword evidence="1" id="KW-1003">Cell membrane</keyword>
<evidence type="ECO:0000256" key="1">
    <source>
        <dbReference type="ARBA" id="ARBA00022475"/>
    </source>
</evidence>
<dbReference type="InterPro" id="IPR032781">
    <property type="entry name" value="ABC_tran_Xtn"/>
</dbReference>
<dbReference type="InterPro" id="IPR027417">
    <property type="entry name" value="P-loop_NTPase"/>
</dbReference>
<evidence type="ECO:0000256" key="4">
    <source>
        <dbReference type="ARBA" id="ARBA00022840"/>
    </source>
</evidence>
<dbReference type="InterPro" id="IPR003439">
    <property type="entry name" value="ABC_transporter-like_ATP-bd"/>
</dbReference>
<dbReference type="Gene3D" id="3.40.50.300">
    <property type="entry name" value="P-loop containing nucleotide triphosphate hydrolases"/>
    <property type="match status" value="2"/>
</dbReference>
<comment type="similarity">
    <text evidence="5">Belongs to the ABC transporter superfamily. ABCF family. YbiT subfamily.</text>
</comment>
<evidence type="ECO:0000256" key="6">
    <source>
        <dbReference type="ARBA" id="ARBA00074044"/>
    </source>
</evidence>
<evidence type="ECO:0000256" key="3">
    <source>
        <dbReference type="ARBA" id="ARBA00022741"/>
    </source>
</evidence>
<dbReference type="Proteomes" id="UP000322079">
    <property type="component" value="Chromosome"/>
</dbReference>
<dbReference type="InterPro" id="IPR003593">
    <property type="entry name" value="AAA+_ATPase"/>
</dbReference>
<feature type="domain" description="ABC transporter" evidence="7">
    <location>
        <begin position="2"/>
        <end position="252"/>
    </location>
</feature>
<reference evidence="8 9" key="1">
    <citation type="submission" date="2019-08" db="EMBL/GenBank/DDBJ databases">
        <title>Chromobacterium paludis, a novel bacterium isolated from a Maryland marsh pond.</title>
        <authorList>
            <person name="Blackburn M.B."/>
            <person name="Gundersen-Rindal D.E."/>
        </authorList>
    </citation>
    <scope>NUCLEOTIDE SEQUENCE [LARGE SCALE GENOMIC DNA]</scope>
    <source>
        <strain evidence="9">IIBBL 257-1</strain>
    </source>
</reference>
<dbReference type="NCBIfam" id="NF011646">
    <property type="entry name" value="PRK15064.1"/>
    <property type="match status" value="1"/>
</dbReference>
<evidence type="ECO:0000256" key="2">
    <source>
        <dbReference type="ARBA" id="ARBA00022737"/>
    </source>
</evidence>
<dbReference type="FunFam" id="3.40.50.300:FF:000011">
    <property type="entry name" value="Putative ABC transporter ATP-binding component"/>
    <property type="match status" value="1"/>
</dbReference>
<dbReference type="GO" id="GO:0016887">
    <property type="term" value="F:ATP hydrolysis activity"/>
    <property type="evidence" value="ECO:0007669"/>
    <property type="project" value="InterPro"/>
</dbReference>
<dbReference type="SUPFAM" id="SSF52540">
    <property type="entry name" value="P-loop containing nucleoside triphosphate hydrolases"/>
    <property type="match status" value="2"/>
</dbReference>
<protein>
    <recommendedName>
        <fullName evidence="6">Probable ATP-binding protein YbiT</fullName>
    </recommendedName>
</protein>
<name>A0A5C1DHV2_9NEIS</name>
<evidence type="ECO:0000256" key="5">
    <source>
        <dbReference type="ARBA" id="ARBA00061551"/>
    </source>
</evidence>
<proteinExistence type="inferred from homology"/>
<dbReference type="CDD" id="cd03221">
    <property type="entry name" value="ABCF_EF-3"/>
    <property type="match status" value="2"/>
</dbReference>
<dbReference type="FunFam" id="3.40.50.300:FF:000070">
    <property type="entry name" value="Putative ABC transporter ATP-binding component"/>
    <property type="match status" value="1"/>
</dbReference>
<keyword evidence="3" id="KW-0547">Nucleotide-binding</keyword>
<evidence type="ECO:0000259" key="7">
    <source>
        <dbReference type="PROSITE" id="PS50893"/>
    </source>
</evidence>
<dbReference type="InterPro" id="IPR051309">
    <property type="entry name" value="ABCF_ATPase"/>
</dbReference>
<keyword evidence="1" id="KW-0472">Membrane</keyword>
<dbReference type="NCBIfam" id="NF000355">
    <property type="entry name" value="ribo_prot_ABC_F"/>
    <property type="match status" value="1"/>
</dbReference>
<dbReference type="SMART" id="SM00382">
    <property type="entry name" value="AAA"/>
    <property type="match status" value="2"/>
</dbReference>
<dbReference type="AlphaFoldDB" id="A0A5C1DHV2"/>
<dbReference type="GO" id="GO:0005524">
    <property type="term" value="F:ATP binding"/>
    <property type="evidence" value="ECO:0007669"/>
    <property type="project" value="UniProtKB-KW"/>
</dbReference>
<keyword evidence="2" id="KW-0677">Repeat</keyword>
<keyword evidence="9" id="KW-1185">Reference proteome</keyword>
<dbReference type="RefSeq" id="WP_149296870.1">
    <property type="nucleotide sequence ID" value="NZ_CP043473.1"/>
</dbReference>
<dbReference type="Pfam" id="PF00005">
    <property type="entry name" value="ABC_tran"/>
    <property type="match status" value="2"/>
</dbReference>
<dbReference type="KEGG" id="chrm:FYK34_12350"/>
<dbReference type="PROSITE" id="PS50893">
    <property type="entry name" value="ABC_TRANSPORTER_2"/>
    <property type="match status" value="2"/>
</dbReference>
<dbReference type="PANTHER" id="PTHR42855">
    <property type="entry name" value="ABC TRANSPORTER ATP-BINDING SUBUNIT"/>
    <property type="match status" value="1"/>
</dbReference>
<gene>
    <name evidence="8" type="ORF">FYK34_12350</name>
</gene>
<accession>A0A5C1DHV2</accession>